<protein>
    <submittedName>
        <fullName evidence="2">Uncharacterized protein</fullName>
    </submittedName>
</protein>
<dbReference type="PANTHER" id="PTHR48235">
    <property type="entry name" value="OS01G0916700 PROTEIN"/>
    <property type="match status" value="1"/>
</dbReference>
<evidence type="ECO:0000256" key="1">
    <source>
        <dbReference type="SAM" id="MobiDB-lite"/>
    </source>
</evidence>
<accession>A0ABD1HM25</accession>
<dbReference type="AlphaFoldDB" id="A0ABD1HM25"/>
<evidence type="ECO:0000313" key="3">
    <source>
        <dbReference type="Proteomes" id="UP001567538"/>
    </source>
</evidence>
<proteinExistence type="predicted"/>
<dbReference type="Proteomes" id="UP001567538">
    <property type="component" value="Unassembled WGS sequence"/>
</dbReference>
<feature type="compositionally biased region" description="Polar residues" evidence="1">
    <location>
        <begin position="45"/>
        <end position="65"/>
    </location>
</feature>
<keyword evidence="3" id="KW-1185">Reference proteome</keyword>
<feature type="region of interest" description="Disordered" evidence="1">
    <location>
        <begin position="1"/>
        <end position="20"/>
    </location>
</feature>
<name>A0ABD1HM25_SALDI</name>
<organism evidence="2 3">
    <name type="scientific">Salvia divinorum</name>
    <name type="common">Maria pastora</name>
    <name type="synonym">Diviner's sage</name>
    <dbReference type="NCBI Taxonomy" id="28513"/>
    <lineage>
        <taxon>Eukaryota</taxon>
        <taxon>Viridiplantae</taxon>
        <taxon>Streptophyta</taxon>
        <taxon>Embryophyta</taxon>
        <taxon>Tracheophyta</taxon>
        <taxon>Spermatophyta</taxon>
        <taxon>Magnoliopsida</taxon>
        <taxon>eudicotyledons</taxon>
        <taxon>Gunneridae</taxon>
        <taxon>Pentapetalae</taxon>
        <taxon>asterids</taxon>
        <taxon>lamiids</taxon>
        <taxon>Lamiales</taxon>
        <taxon>Lamiaceae</taxon>
        <taxon>Nepetoideae</taxon>
        <taxon>Mentheae</taxon>
        <taxon>Salviinae</taxon>
        <taxon>Salvia</taxon>
        <taxon>Salvia subgen. Calosphace</taxon>
    </lineage>
</organism>
<feature type="region of interest" description="Disordered" evidence="1">
    <location>
        <begin position="41"/>
        <end position="79"/>
    </location>
</feature>
<sequence>MASNDNGGESPSLHPIHHHHHCGGGHHHHYFYVSPHCPLHRPILQPNNHTPSCSLSTSHQNQAPSASIPINPHLTTHPDQISDDVQIIDNEIENLEDENEEEEEDPIFVLTDEWREFFAKSEAKRKLAKKQSKKGKK</sequence>
<comment type="caution">
    <text evidence="2">The sequence shown here is derived from an EMBL/GenBank/DDBJ whole genome shotgun (WGS) entry which is preliminary data.</text>
</comment>
<dbReference type="EMBL" id="JBEAFC010000004">
    <property type="protein sequence ID" value="KAL1557505.1"/>
    <property type="molecule type" value="Genomic_DNA"/>
</dbReference>
<gene>
    <name evidence="2" type="ORF">AAHA92_08073</name>
</gene>
<reference evidence="2 3" key="1">
    <citation type="submission" date="2024-06" db="EMBL/GenBank/DDBJ databases">
        <title>A chromosome level genome sequence of Diviner's sage (Salvia divinorum).</title>
        <authorList>
            <person name="Ford S.A."/>
            <person name="Ro D.-K."/>
            <person name="Ness R.W."/>
            <person name="Phillips M.A."/>
        </authorList>
    </citation>
    <scope>NUCLEOTIDE SEQUENCE [LARGE SCALE GENOMIC DNA]</scope>
    <source>
        <strain evidence="2">SAF-2024a</strain>
        <tissue evidence="2">Leaf</tissue>
    </source>
</reference>
<evidence type="ECO:0000313" key="2">
    <source>
        <dbReference type="EMBL" id="KAL1557505.1"/>
    </source>
</evidence>
<dbReference type="PANTHER" id="PTHR48235:SF1">
    <property type="entry name" value="OS01G0916700 PROTEIN"/>
    <property type="match status" value="1"/>
</dbReference>